<evidence type="ECO:0000313" key="2">
    <source>
        <dbReference type="Proteomes" id="UP001348397"/>
    </source>
</evidence>
<reference evidence="1 2" key="1">
    <citation type="submission" date="2024-01" db="EMBL/GenBank/DDBJ databases">
        <title>Chryseobacterium sp. T9W2-O.</title>
        <authorList>
            <person name="Maltman C."/>
        </authorList>
    </citation>
    <scope>NUCLEOTIDE SEQUENCE [LARGE SCALE GENOMIC DNA]</scope>
    <source>
        <strain evidence="1 2">T9W2-O</strain>
    </source>
</reference>
<dbReference type="RefSeq" id="WP_326319687.1">
    <property type="nucleotide sequence ID" value="NZ_JAYLAA010000012.1"/>
</dbReference>
<organism evidence="1 2">
    <name type="scientific">Chryseobacterium salviniae</name>
    <dbReference type="NCBI Taxonomy" id="3101750"/>
    <lineage>
        <taxon>Bacteria</taxon>
        <taxon>Pseudomonadati</taxon>
        <taxon>Bacteroidota</taxon>
        <taxon>Flavobacteriia</taxon>
        <taxon>Flavobacteriales</taxon>
        <taxon>Weeksellaceae</taxon>
        <taxon>Chryseobacterium group</taxon>
        <taxon>Chryseobacterium</taxon>
    </lineage>
</organism>
<sequence>MKTKKIICYDAEDLGVLPDPLITEQLVYETLVGITEDNQSIYNIDSIIRNYENEYIKGNINSPSVENILDYIEKSMNTLRNINITNSNCIRKEPLFCYDDNIIMDVGTFPSYSTVEIKV</sequence>
<keyword evidence="2" id="KW-1185">Reference proteome</keyword>
<protein>
    <submittedName>
        <fullName evidence="1">Uncharacterized protein</fullName>
    </submittedName>
</protein>
<dbReference type="EMBL" id="JAYLAA010000012">
    <property type="protein sequence ID" value="MEC3874617.1"/>
    <property type="molecule type" value="Genomic_DNA"/>
</dbReference>
<proteinExistence type="predicted"/>
<comment type="caution">
    <text evidence="1">The sequence shown here is derived from an EMBL/GenBank/DDBJ whole genome shotgun (WGS) entry which is preliminary data.</text>
</comment>
<gene>
    <name evidence="1" type="ORF">SOP96_02695</name>
</gene>
<name>A0ABU6HQ59_9FLAO</name>
<evidence type="ECO:0000313" key="1">
    <source>
        <dbReference type="EMBL" id="MEC3874617.1"/>
    </source>
</evidence>
<dbReference type="Proteomes" id="UP001348397">
    <property type="component" value="Unassembled WGS sequence"/>
</dbReference>
<accession>A0ABU6HQ59</accession>